<keyword evidence="7" id="KW-1185">Reference proteome</keyword>
<dbReference type="InterPro" id="IPR011011">
    <property type="entry name" value="Znf_FYVE_PHD"/>
</dbReference>
<feature type="compositionally biased region" description="Basic and acidic residues" evidence="4">
    <location>
        <begin position="184"/>
        <end position="193"/>
    </location>
</feature>
<evidence type="ECO:0000313" key="7">
    <source>
        <dbReference type="Proteomes" id="UP001590950"/>
    </source>
</evidence>
<feature type="compositionally biased region" description="Polar residues" evidence="4">
    <location>
        <begin position="671"/>
        <end position="709"/>
    </location>
</feature>
<feature type="compositionally biased region" description="Low complexity" evidence="4">
    <location>
        <begin position="439"/>
        <end position="451"/>
    </location>
</feature>
<proteinExistence type="predicted"/>
<keyword evidence="3" id="KW-0862">Zinc</keyword>
<organism evidence="6 7">
    <name type="scientific">Stereocaulon virgatum</name>
    <dbReference type="NCBI Taxonomy" id="373712"/>
    <lineage>
        <taxon>Eukaryota</taxon>
        <taxon>Fungi</taxon>
        <taxon>Dikarya</taxon>
        <taxon>Ascomycota</taxon>
        <taxon>Pezizomycotina</taxon>
        <taxon>Lecanoromycetes</taxon>
        <taxon>OSLEUM clade</taxon>
        <taxon>Lecanoromycetidae</taxon>
        <taxon>Lecanorales</taxon>
        <taxon>Lecanorineae</taxon>
        <taxon>Stereocaulaceae</taxon>
        <taxon>Stereocaulon</taxon>
    </lineage>
</organism>
<dbReference type="InterPro" id="IPR013083">
    <property type="entry name" value="Znf_RING/FYVE/PHD"/>
</dbReference>
<keyword evidence="1" id="KW-0479">Metal-binding</keyword>
<gene>
    <name evidence="6" type="ORF">N7G274_008405</name>
</gene>
<feature type="compositionally biased region" description="Basic and acidic residues" evidence="4">
    <location>
        <begin position="415"/>
        <end position="435"/>
    </location>
</feature>
<dbReference type="Pfam" id="PF00628">
    <property type="entry name" value="PHD"/>
    <property type="match status" value="1"/>
</dbReference>
<dbReference type="EMBL" id="JBEFKJ010000029">
    <property type="protein sequence ID" value="KAL2038883.1"/>
    <property type="molecule type" value="Genomic_DNA"/>
</dbReference>
<feature type="compositionally biased region" description="Low complexity" evidence="4">
    <location>
        <begin position="515"/>
        <end position="531"/>
    </location>
</feature>
<feature type="compositionally biased region" description="Basic and acidic residues" evidence="4">
    <location>
        <begin position="487"/>
        <end position="500"/>
    </location>
</feature>
<name>A0ABR4A1G7_9LECA</name>
<feature type="region of interest" description="Disordered" evidence="4">
    <location>
        <begin position="415"/>
        <end position="709"/>
    </location>
</feature>
<feature type="compositionally biased region" description="Basic residues" evidence="4">
    <location>
        <begin position="629"/>
        <end position="641"/>
    </location>
</feature>
<feature type="compositionally biased region" description="Polar residues" evidence="4">
    <location>
        <begin position="28"/>
        <end position="56"/>
    </location>
</feature>
<feature type="compositionally biased region" description="Low complexity" evidence="4">
    <location>
        <begin position="349"/>
        <end position="364"/>
    </location>
</feature>
<feature type="compositionally biased region" description="Acidic residues" evidence="4">
    <location>
        <begin position="602"/>
        <end position="619"/>
    </location>
</feature>
<evidence type="ECO:0000256" key="4">
    <source>
        <dbReference type="SAM" id="MobiDB-lite"/>
    </source>
</evidence>
<evidence type="ECO:0000256" key="2">
    <source>
        <dbReference type="ARBA" id="ARBA00022771"/>
    </source>
</evidence>
<evidence type="ECO:0000256" key="3">
    <source>
        <dbReference type="ARBA" id="ARBA00022833"/>
    </source>
</evidence>
<feature type="region of interest" description="Disordered" evidence="4">
    <location>
        <begin position="1"/>
        <end position="218"/>
    </location>
</feature>
<feature type="domain" description="Zinc finger PHD-type" evidence="5">
    <location>
        <begin position="714"/>
        <end position="761"/>
    </location>
</feature>
<feature type="compositionally biased region" description="Polar residues" evidence="4">
    <location>
        <begin position="574"/>
        <end position="587"/>
    </location>
</feature>
<feature type="region of interest" description="Disordered" evidence="4">
    <location>
        <begin position="349"/>
        <end position="369"/>
    </location>
</feature>
<feature type="compositionally biased region" description="Polar residues" evidence="4">
    <location>
        <begin position="112"/>
        <end position="162"/>
    </location>
</feature>
<feature type="compositionally biased region" description="Low complexity" evidence="4">
    <location>
        <begin position="558"/>
        <end position="570"/>
    </location>
</feature>
<evidence type="ECO:0000256" key="1">
    <source>
        <dbReference type="ARBA" id="ARBA00022723"/>
    </source>
</evidence>
<dbReference type="SMART" id="SM00249">
    <property type="entry name" value="PHD"/>
    <property type="match status" value="1"/>
</dbReference>
<dbReference type="InterPro" id="IPR019787">
    <property type="entry name" value="Znf_PHD-finger"/>
</dbReference>
<sequence>MSFEQPVYSFSYPSGEPPTPTRTPTSPNFFLNSFQTPKQDSRSHGSFSPWTTSFPAATSPDCKTPNRLSFSTPTQTPTQPSHSAGQDFEAEIASHVHHLSPDPNTHIPPVDSSRQLPSSPDPSQHTGPKQGHFTLTKSSTAPQKPTLDTNVATSMNSAGSMQTPPPTSTSASRRKAQQAQVARLAKESAEKGTRMSFPNFAQSDHVDAPSSRVDESPHQYQALQFSPEGFGFPMSGPATAPVYPQHKLFWDPQQGGDTLNMDFSMDDTFTALGMQKTQDPFASAGDFGSAIQFPSSPGFNLLGSSSDNMAAFTSTSTHTETPTRTATSITMARMPSRGHVVDPSMLFSSPSRAAEASSMPASSSQTIQDDILKPYALQLRDAQIEMEMQNARRPKRKRGPESGDSPAVKAALQTLREDGIDGIRDGDADELAERRTKSRNSSGSKGSRGAGQFPLRKQRSRTNLHMSGGGSQTRKRTSVTLTIDASGRAKTETRVTDEVRPSSQMEVDSDEDSESSSSSSSTGMTISQTQSFAYPPSKHKLPPLGRFATDTKSHSQKSSYASTKASGSSARTLAESTNQRRPSNLYMQSSSQQSQASYTGAGEEDESEVSTIIDSDDDKGDAQSELKKIIRSRSSQKKPSHRSIVSGSRDVIPDQRRPYPSQSSSGGSYYMNESVTPGNRYNDPYSNISPTTITDPDLATPSTGRSNLSSDSVRCVYESCHDDGRLMIQCESCRKWQHVGCLNLPQDRSKLPTVHLCRLCVGSTPNIRAGRIREPVRAAFPPHSSPLAHKSHRFR</sequence>
<comment type="caution">
    <text evidence="6">The sequence shown here is derived from an EMBL/GenBank/DDBJ whole genome shotgun (WGS) entry which is preliminary data.</text>
</comment>
<keyword evidence="2" id="KW-0863">Zinc-finger</keyword>
<feature type="region of interest" description="Disordered" evidence="4">
    <location>
        <begin position="389"/>
        <end position="408"/>
    </location>
</feature>
<feature type="compositionally biased region" description="Basic and acidic residues" evidence="4">
    <location>
        <begin position="204"/>
        <end position="217"/>
    </location>
</feature>
<reference evidence="6 7" key="1">
    <citation type="submission" date="2024-09" db="EMBL/GenBank/DDBJ databases">
        <title>Rethinking Asexuality: The Enigmatic Case of Functional Sexual Genes in Lepraria (Stereocaulaceae).</title>
        <authorList>
            <person name="Doellman M."/>
            <person name="Sun Y."/>
            <person name="Barcenas-Pena A."/>
            <person name="Lumbsch H.T."/>
            <person name="Grewe F."/>
        </authorList>
    </citation>
    <scope>NUCLEOTIDE SEQUENCE [LARGE SCALE GENOMIC DNA]</scope>
    <source>
        <strain evidence="6 7">Mercado 3170</strain>
    </source>
</reference>
<evidence type="ECO:0000259" key="5">
    <source>
        <dbReference type="SMART" id="SM00249"/>
    </source>
</evidence>
<evidence type="ECO:0000313" key="6">
    <source>
        <dbReference type="EMBL" id="KAL2038883.1"/>
    </source>
</evidence>
<dbReference type="SUPFAM" id="SSF57903">
    <property type="entry name" value="FYVE/PHD zinc finger"/>
    <property type="match status" value="1"/>
</dbReference>
<protein>
    <recommendedName>
        <fullName evidence="5">Zinc finger PHD-type domain-containing protein</fullName>
    </recommendedName>
</protein>
<dbReference type="InterPro" id="IPR001965">
    <property type="entry name" value="Znf_PHD"/>
</dbReference>
<accession>A0ABR4A1G7</accession>
<dbReference type="Gene3D" id="3.30.40.10">
    <property type="entry name" value="Zinc/RING finger domain, C3HC4 (zinc finger)"/>
    <property type="match status" value="1"/>
</dbReference>
<dbReference type="Proteomes" id="UP001590950">
    <property type="component" value="Unassembled WGS sequence"/>
</dbReference>
<feature type="compositionally biased region" description="Low complexity" evidence="4">
    <location>
        <begin position="658"/>
        <end position="669"/>
    </location>
</feature>